<dbReference type="RefSeq" id="WP_377819905.1">
    <property type="nucleotide sequence ID" value="NZ_JBHSWJ010000002.1"/>
</dbReference>
<reference evidence="2" key="1">
    <citation type="journal article" date="2019" name="Int. J. Syst. Evol. Microbiol.">
        <title>The Global Catalogue of Microorganisms (GCM) 10K type strain sequencing project: providing services to taxonomists for standard genome sequencing and annotation.</title>
        <authorList>
            <consortium name="The Broad Institute Genomics Platform"/>
            <consortium name="The Broad Institute Genome Sequencing Center for Infectious Disease"/>
            <person name="Wu L."/>
            <person name="Ma J."/>
        </authorList>
    </citation>
    <scope>NUCLEOTIDE SEQUENCE [LARGE SCALE GENOMIC DNA]</scope>
    <source>
        <strain evidence="2">NBRC 106593</strain>
    </source>
</reference>
<evidence type="ECO:0008006" key="3">
    <source>
        <dbReference type="Google" id="ProtNLM"/>
    </source>
</evidence>
<name>A0ABW2AMX7_9MICO</name>
<organism evidence="1 2">
    <name type="scientific">Branchiibius cervicis</name>
    <dbReference type="NCBI Taxonomy" id="908252"/>
    <lineage>
        <taxon>Bacteria</taxon>
        <taxon>Bacillati</taxon>
        <taxon>Actinomycetota</taxon>
        <taxon>Actinomycetes</taxon>
        <taxon>Micrococcales</taxon>
        <taxon>Dermacoccaceae</taxon>
        <taxon>Branchiibius</taxon>
    </lineage>
</organism>
<protein>
    <recommendedName>
        <fullName evidence="3">DUF2116 family Zn-ribbon domain-containing protein</fullName>
    </recommendedName>
</protein>
<keyword evidence="2" id="KW-1185">Reference proteome</keyword>
<dbReference type="EMBL" id="JBHSWJ010000002">
    <property type="protein sequence ID" value="MFC6712438.1"/>
    <property type="molecule type" value="Genomic_DNA"/>
</dbReference>
<accession>A0ABW2AMX7</accession>
<sequence>MTNTLTCRVCGSPFTARRVDVAKTCSQRCRSAAHRQRIAEDRRELLKLRALLAA</sequence>
<dbReference type="Proteomes" id="UP001596356">
    <property type="component" value="Unassembled WGS sequence"/>
</dbReference>
<gene>
    <name evidence="1" type="ORF">ACFQBT_00635</name>
</gene>
<comment type="caution">
    <text evidence="1">The sequence shown here is derived from an EMBL/GenBank/DDBJ whole genome shotgun (WGS) entry which is preliminary data.</text>
</comment>
<evidence type="ECO:0000313" key="2">
    <source>
        <dbReference type="Proteomes" id="UP001596356"/>
    </source>
</evidence>
<proteinExistence type="predicted"/>
<evidence type="ECO:0000313" key="1">
    <source>
        <dbReference type="EMBL" id="MFC6712438.1"/>
    </source>
</evidence>